<proteinExistence type="predicted"/>
<gene>
    <name evidence="1" type="ORF">EY643_00910</name>
</gene>
<dbReference type="Gene3D" id="3.40.50.300">
    <property type="entry name" value="P-loop containing nucleotide triphosphate hydrolases"/>
    <property type="match status" value="1"/>
</dbReference>
<dbReference type="EMBL" id="CP036422">
    <property type="protein sequence ID" value="QFU74321.1"/>
    <property type="molecule type" value="Genomic_DNA"/>
</dbReference>
<evidence type="ECO:0000313" key="1">
    <source>
        <dbReference type="EMBL" id="QFU74321.1"/>
    </source>
</evidence>
<dbReference type="OrthoDB" id="7981249at2"/>
<dbReference type="AlphaFoldDB" id="A0A5P9NEZ2"/>
<protein>
    <recommendedName>
        <fullName evidence="3">Sulfotransferase family protein</fullName>
    </recommendedName>
</protein>
<dbReference type="Proteomes" id="UP000326287">
    <property type="component" value="Chromosome"/>
</dbReference>
<dbReference type="InterPro" id="IPR027417">
    <property type="entry name" value="P-loop_NTPase"/>
</dbReference>
<dbReference type="InterPro" id="IPR038255">
    <property type="entry name" value="PBS_linker_sf"/>
</dbReference>
<dbReference type="Gene3D" id="1.10.3130.20">
    <property type="entry name" value="Phycobilisome linker domain"/>
    <property type="match status" value="1"/>
</dbReference>
<evidence type="ECO:0008006" key="3">
    <source>
        <dbReference type="Google" id="ProtNLM"/>
    </source>
</evidence>
<organism evidence="1 2">
    <name type="scientific">Halioglobus maricola</name>
    <dbReference type="NCBI Taxonomy" id="2601894"/>
    <lineage>
        <taxon>Bacteria</taxon>
        <taxon>Pseudomonadati</taxon>
        <taxon>Pseudomonadota</taxon>
        <taxon>Gammaproteobacteria</taxon>
        <taxon>Cellvibrionales</taxon>
        <taxon>Halieaceae</taxon>
        <taxon>Halioglobus</taxon>
    </lineage>
</organism>
<name>A0A5P9NEZ2_9GAMM</name>
<sequence length="356" mass="41574">MEREDLFSAYRLFFDRTPVKEAVIEEKLRNFRSVPELIQALAQSKEFNTPHCKRKLQANAVTEQLVVEAFRLILGRTPENPEVIEGKVKNVKSQWHLVTAMIKSKEFLRKLDLRDFVSSEKFNSTPKTVYLHIPKTAGKAFEKLAEQNYGDGCSLSTTGNFSREHWESAQLIGGHFFQSMYDSMHGQRIFLSVVRDPVDRAISRFNYYRDREAGYERRVERKFDHQSLKNTIRDSGFRREFIDNYQCLYLSGKHRYSSVRHAFSNDVFIVGSFDKIDQWLAFLSEKLSWQDSTLPQINVASDPGYMNEFKNDSELLDILVQNNEEDYKLVDFIRTEEVYCSAPPGFDFSPFKAQQN</sequence>
<keyword evidence="2" id="KW-1185">Reference proteome</keyword>
<accession>A0A5P9NEZ2</accession>
<reference evidence="1 2" key="1">
    <citation type="submission" date="2019-02" db="EMBL/GenBank/DDBJ databases">
        <authorList>
            <person name="Li S.-H."/>
        </authorList>
    </citation>
    <scope>NUCLEOTIDE SEQUENCE [LARGE SCALE GENOMIC DNA]</scope>
    <source>
        <strain evidence="1 2">IMCC14385</strain>
    </source>
</reference>
<dbReference type="KEGG" id="halc:EY643_00910"/>
<evidence type="ECO:0000313" key="2">
    <source>
        <dbReference type="Proteomes" id="UP000326287"/>
    </source>
</evidence>
<dbReference type="RefSeq" id="WP_152660432.1">
    <property type="nucleotide sequence ID" value="NZ_CP036422.1"/>
</dbReference>